<feature type="compositionally biased region" description="Low complexity" evidence="1">
    <location>
        <begin position="48"/>
        <end position="63"/>
    </location>
</feature>
<dbReference type="EMBL" id="CDMY01000371">
    <property type="protein sequence ID" value="CEM06826.1"/>
    <property type="molecule type" value="Genomic_DNA"/>
</dbReference>
<feature type="compositionally biased region" description="Basic and acidic residues" evidence="1">
    <location>
        <begin position="1"/>
        <end position="14"/>
    </location>
</feature>
<name>A0A0G4F4J3_VITBC</name>
<gene>
    <name evidence="2" type="ORF">Vbra_8798</name>
</gene>
<evidence type="ECO:0000313" key="3">
    <source>
        <dbReference type="Proteomes" id="UP000041254"/>
    </source>
</evidence>
<dbReference type="Proteomes" id="UP000041254">
    <property type="component" value="Unassembled WGS sequence"/>
</dbReference>
<dbReference type="VEuPathDB" id="CryptoDB:Vbra_8798"/>
<proteinExistence type="predicted"/>
<organism evidence="2 3">
    <name type="scientific">Vitrella brassicaformis (strain CCMP3155)</name>
    <dbReference type="NCBI Taxonomy" id="1169540"/>
    <lineage>
        <taxon>Eukaryota</taxon>
        <taxon>Sar</taxon>
        <taxon>Alveolata</taxon>
        <taxon>Colpodellida</taxon>
        <taxon>Vitrellaceae</taxon>
        <taxon>Vitrella</taxon>
    </lineage>
</organism>
<feature type="compositionally biased region" description="Basic and acidic residues" evidence="1">
    <location>
        <begin position="192"/>
        <end position="201"/>
    </location>
</feature>
<reference evidence="2 3" key="1">
    <citation type="submission" date="2014-11" db="EMBL/GenBank/DDBJ databases">
        <authorList>
            <person name="Zhu J."/>
            <person name="Qi W."/>
            <person name="Song R."/>
        </authorList>
    </citation>
    <scope>NUCLEOTIDE SEQUENCE [LARGE SCALE GENOMIC DNA]</scope>
</reference>
<feature type="compositionally biased region" description="Polar residues" evidence="1">
    <location>
        <begin position="216"/>
        <end position="236"/>
    </location>
</feature>
<dbReference type="InParanoid" id="A0A0G4F4J3"/>
<feature type="compositionally biased region" description="Low complexity" evidence="1">
    <location>
        <begin position="206"/>
        <end position="215"/>
    </location>
</feature>
<dbReference type="AlphaFoldDB" id="A0A0G4F4J3"/>
<protein>
    <submittedName>
        <fullName evidence="2">Uncharacterized protein</fullName>
    </submittedName>
</protein>
<accession>A0A0G4F4J3</accession>
<keyword evidence="3" id="KW-1185">Reference proteome</keyword>
<evidence type="ECO:0000256" key="1">
    <source>
        <dbReference type="SAM" id="MobiDB-lite"/>
    </source>
</evidence>
<evidence type="ECO:0000313" key="2">
    <source>
        <dbReference type="EMBL" id="CEM06826.1"/>
    </source>
</evidence>
<sequence length="447" mass="48228">MEDPETRKQAEEMGGRVGEGVQHDHDADDDDSPLPPIPDPSTVRTYSDSDSFSSSSRSSGEFSLRPFSPREIRLRTHNKGEVAFHQRSTAYPAKSTDIMSHSIGLLTGRMTSLAIETQRDTHDDTTHEATHTANGLSLTAAAPAVPNPAVGGMSTNDVTANDDSGCVARPFMRRVDSVELLKTKRSHSASLDSHEGHRTALDKAGSSSTVDSSASPTECGSSASQPPSDYSEVSTACSEGALRLQPPPSVKSPHTCIAWVHAHKGKDGFLDRLSQKGNGGGGYTIHTEDKGKGGAAQGLKKPLGKQAFKMSSVHGPPMPTDSFGRLQKFDARGRKMRFDAHGTRISRNGKKHKVSFRDEMLSMPLCDIHIVFEDRPDPPAGRQLTFQDLQSRHHQMEALPLRSSLGHLHDLERRAVIGKGTYMSAMANALAASPPTQRPQDDACVIS</sequence>
<feature type="region of interest" description="Disordered" evidence="1">
    <location>
        <begin position="1"/>
        <end position="72"/>
    </location>
</feature>
<feature type="region of interest" description="Disordered" evidence="1">
    <location>
        <begin position="185"/>
        <end position="236"/>
    </location>
</feature>